<reference evidence="1" key="1">
    <citation type="submission" date="2021-02" db="EMBL/GenBank/DDBJ databases">
        <authorList>
            <person name="Dougan E. K."/>
            <person name="Rhodes N."/>
            <person name="Thang M."/>
            <person name="Chan C."/>
        </authorList>
    </citation>
    <scope>NUCLEOTIDE SEQUENCE</scope>
</reference>
<sequence>MAATTAAPAPRAEAGKRHAALLLIGAARALVWPAVCENIKRRLVDGLARPVPGEDWKVDVFLFMALEEEDAKWGRMAHDYGSEQLKACSKLLRPTYVQFMPPSYQPVKRNCSKGHEPAWDSKDVKKDVRGRIYSQCYRIQAAFDYLLDVFQPQAGVKYDAIIRARPDIIYLKDVPPLSNFNLSRPTATATAMADHFHVIHPGCRGPLDRTCLRCKGQSFDLLCREADFQLYRESGIQSVVAREMPMSRAKELKVTPPRRKSKEYGFLFLECERLDRILGKLYPDLVKESLRNCKAHKKFFLESPLPGTT</sequence>
<protein>
    <submittedName>
        <fullName evidence="1">Uncharacterized protein</fullName>
    </submittedName>
</protein>
<evidence type="ECO:0000313" key="2">
    <source>
        <dbReference type="Proteomes" id="UP000604046"/>
    </source>
</evidence>
<comment type="caution">
    <text evidence="1">The sequence shown here is derived from an EMBL/GenBank/DDBJ whole genome shotgun (WGS) entry which is preliminary data.</text>
</comment>
<gene>
    <name evidence="1" type="ORF">SNAT2548_LOCUS1286</name>
</gene>
<name>A0A812GY70_9DINO</name>
<dbReference type="EMBL" id="CAJNDS010000069">
    <property type="protein sequence ID" value="CAE6942956.1"/>
    <property type="molecule type" value="Genomic_DNA"/>
</dbReference>
<dbReference type="Proteomes" id="UP000604046">
    <property type="component" value="Unassembled WGS sequence"/>
</dbReference>
<evidence type="ECO:0000313" key="1">
    <source>
        <dbReference type="EMBL" id="CAE6942956.1"/>
    </source>
</evidence>
<accession>A0A812GY70</accession>
<dbReference type="AlphaFoldDB" id="A0A812GY70"/>
<proteinExistence type="predicted"/>
<keyword evidence="2" id="KW-1185">Reference proteome</keyword>
<dbReference type="OrthoDB" id="406199at2759"/>
<organism evidence="1 2">
    <name type="scientific">Symbiodinium natans</name>
    <dbReference type="NCBI Taxonomy" id="878477"/>
    <lineage>
        <taxon>Eukaryota</taxon>
        <taxon>Sar</taxon>
        <taxon>Alveolata</taxon>
        <taxon>Dinophyceae</taxon>
        <taxon>Suessiales</taxon>
        <taxon>Symbiodiniaceae</taxon>
        <taxon>Symbiodinium</taxon>
    </lineage>
</organism>